<dbReference type="InterPro" id="IPR035901">
    <property type="entry name" value="GIY-YIG_endonuc_sf"/>
</dbReference>
<organism evidence="3 4">
    <name type="scientific">Flagellimonas algicola</name>
    <dbReference type="NCBI Taxonomy" id="2583815"/>
    <lineage>
        <taxon>Bacteria</taxon>
        <taxon>Pseudomonadati</taxon>
        <taxon>Bacteroidota</taxon>
        <taxon>Flavobacteriia</taxon>
        <taxon>Flavobacteriales</taxon>
        <taxon>Flavobacteriaceae</taxon>
        <taxon>Flagellimonas</taxon>
    </lineage>
</organism>
<comment type="caution">
    <text evidence="3">The sequence shown here is derived from an EMBL/GenBank/DDBJ whole genome shotgun (WGS) entry which is preliminary data.</text>
</comment>
<dbReference type="SUPFAM" id="SSF82771">
    <property type="entry name" value="GIY-YIG endonuclease"/>
    <property type="match status" value="1"/>
</dbReference>
<comment type="similarity">
    <text evidence="1">Belongs to the UPF0213 family.</text>
</comment>
<evidence type="ECO:0000313" key="3">
    <source>
        <dbReference type="EMBL" id="TMU55007.1"/>
    </source>
</evidence>
<dbReference type="InterPro" id="IPR050190">
    <property type="entry name" value="UPF0213_domain"/>
</dbReference>
<protein>
    <submittedName>
        <fullName evidence="3">GIY-YIG nuclease family protein</fullName>
    </submittedName>
</protein>
<evidence type="ECO:0000259" key="2">
    <source>
        <dbReference type="PROSITE" id="PS50164"/>
    </source>
</evidence>
<dbReference type="PROSITE" id="PS50164">
    <property type="entry name" value="GIY_YIG"/>
    <property type="match status" value="1"/>
</dbReference>
<dbReference type="Proteomes" id="UP000751614">
    <property type="component" value="Unassembled WGS sequence"/>
</dbReference>
<reference evidence="3 4" key="1">
    <citation type="submission" date="2019-05" db="EMBL/GenBank/DDBJ databases">
        <title>Flagellimonas sp. AsT0115, sp. nov., isolated from a marine red algae, Asparagopsis taxiformis.</title>
        <authorList>
            <person name="Kim J."/>
            <person name="Jeong S.E."/>
            <person name="Jeon C.O."/>
        </authorList>
    </citation>
    <scope>NUCLEOTIDE SEQUENCE [LARGE SCALE GENOMIC DNA]</scope>
    <source>
        <strain evidence="3 4">AsT0115</strain>
    </source>
</reference>
<name>A0ABY2WK49_9FLAO</name>
<evidence type="ECO:0000313" key="4">
    <source>
        <dbReference type="Proteomes" id="UP000751614"/>
    </source>
</evidence>
<dbReference type="CDD" id="cd10448">
    <property type="entry name" value="GIY-YIG_unchar_3"/>
    <property type="match status" value="1"/>
</dbReference>
<sequence>MNSHFRTYYIYILTNKNKTVLYTGVTNSLTRRLSEHHENIILRKRTFAARYNCRHLLYYEQFSRIIDAIAREKEIKGWLRVKKLKLIKSMNPEMEFMEHLFL</sequence>
<evidence type="ECO:0000256" key="1">
    <source>
        <dbReference type="ARBA" id="ARBA00007435"/>
    </source>
</evidence>
<accession>A0ABY2WK49</accession>
<keyword evidence="4" id="KW-1185">Reference proteome</keyword>
<proteinExistence type="inferred from homology"/>
<feature type="domain" description="GIY-YIG" evidence="2">
    <location>
        <begin position="6"/>
        <end position="85"/>
    </location>
</feature>
<dbReference type="Gene3D" id="3.40.1440.10">
    <property type="entry name" value="GIY-YIG endonuclease"/>
    <property type="match status" value="1"/>
</dbReference>
<dbReference type="InterPro" id="IPR000305">
    <property type="entry name" value="GIY-YIG_endonuc"/>
</dbReference>
<dbReference type="EMBL" id="VCNI01000002">
    <property type="protein sequence ID" value="TMU55007.1"/>
    <property type="molecule type" value="Genomic_DNA"/>
</dbReference>
<dbReference type="Pfam" id="PF01541">
    <property type="entry name" value="GIY-YIG"/>
    <property type="match status" value="1"/>
</dbReference>
<gene>
    <name evidence="3" type="ORF">FGG15_12510</name>
</gene>
<dbReference type="PANTHER" id="PTHR34477:SF5">
    <property type="entry name" value="BSL5627 PROTEIN"/>
    <property type="match status" value="1"/>
</dbReference>
<dbReference type="PANTHER" id="PTHR34477">
    <property type="entry name" value="UPF0213 PROTEIN YHBQ"/>
    <property type="match status" value="1"/>
</dbReference>